<feature type="compositionally biased region" description="Basic and acidic residues" evidence="2">
    <location>
        <begin position="338"/>
        <end position="350"/>
    </location>
</feature>
<accession>A0A9P1GUZ4</accession>
<evidence type="ECO:0000313" key="4">
    <source>
        <dbReference type="Proteomes" id="UP000838763"/>
    </source>
</evidence>
<dbReference type="SMART" id="SM00268">
    <property type="entry name" value="ACTIN"/>
    <property type="match status" value="1"/>
</dbReference>
<dbReference type="Gene3D" id="3.90.640.60">
    <property type="match status" value="1"/>
</dbReference>
<dbReference type="OrthoDB" id="74201at2759"/>
<dbReference type="InterPro" id="IPR043129">
    <property type="entry name" value="ATPase_NBD"/>
</dbReference>
<feature type="compositionally biased region" description="Low complexity" evidence="2">
    <location>
        <begin position="355"/>
        <end position="394"/>
    </location>
</feature>
<dbReference type="SUPFAM" id="SSF53067">
    <property type="entry name" value="Actin-like ATPase domain"/>
    <property type="match status" value="2"/>
</dbReference>
<dbReference type="PANTHER" id="PTHR11937">
    <property type="entry name" value="ACTIN"/>
    <property type="match status" value="1"/>
</dbReference>
<dbReference type="Pfam" id="PF00022">
    <property type="entry name" value="Actin"/>
    <property type="match status" value="1"/>
</dbReference>
<dbReference type="InterPro" id="IPR004000">
    <property type="entry name" value="Actin"/>
</dbReference>
<comment type="similarity">
    <text evidence="1">Belongs to the actin family.</text>
</comment>
<comment type="caution">
    <text evidence="3">The sequence shown here is derived from an EMBL/GenBank/DDBJ whole genome shotgun (WGS) entry which is preliminary data.</text>
</comment>
<proteinExistence type="inferred from homology"/>
<dbReference type="Gene3D" id="3.30.420.40">
    <property type="match status" value="2"/>
</dbReference>
<evidence type="ECO:0008006" key="5">
    <source>
        <dbReference type="Google" id="ProtNLM"/>
    </source>
</evidence>
<dbReference type="EMBL" id="CALLCH030000001">
    <property type="protein sequence ID" value="CAI4210544.1"/>
    <property type="molecule type" value="Genomic_DNA"/>
</dbReference>
<evidence type="ECO:0000256" key="2">
    <source>
        <dbReference type="SAM" id="MobiDB-lite"/>
    </source>
</evidence>
<organism evidence="3 4">
    <name type="scientific">Parascedosporium putredinis</name>
    <dbReference type="NCBI Taxonomy" id="1442378"/>
    <lineage>
        <taxon>Eukaryota</taxon>
        <taxon>Fungi</taxon>
        <taxon>Dikarya</taxon>
        <taxon>Ascomycota</taxon>
        <taxon>Pezizomycotina</taxon>
        <taxon>Sordariomycetes</taxon>
        <taxon>Hypocreomycetidae</taxon>
        <taxon>Microascales</taxon>
        <taxon>Microascaceae</taxon>
        <taxon>Parascedosporium</taxon>
    </lineage>
</organism>
<dbReference type="AlphaFoldDB" id="A0A9P1GUZ4"/>
<feature type="compositionally biased region" description="Basic and acidic residues" evidence="2">
    <location>
        <begin position="303"/>
        <end position="324"/>
    </location>
</feature>
<protein>
    <recommendedName>
        <fullName evidence="5">Actin-related protein</fullName>
    </recommendedName>
</protein>
<evidence type="ECO:0000256" key="1">
    <source>
        <dbReference type="RuleBase" id="RU000487"/>
    </source>
</evidence>
<dbReference type="Proteomes" id="UP000838763">
    <property type="component" value="Unassembled WGS sequence"/>
</dbReference>
<evidence type="ECO:0000313" key="3">
    <source>
        <dbReference type="EMBL" id="CAI4210544.1"/>
    </source>
</evidence>
<name>A0A9P1GUZ4_9PEZI</name>
<feature type="region of interest" description="Disordered" evidence="2">
    <location>
        <begin position="303"/>
        <end position="403"/>
    </location>
</feature>
<reference evidence="3" key="1">
    <citation type="submission" date="2022-11" db="EMBL/GenBank/DDBJ databases">
        <authorList>
            <person name="Scott C."/>
            <person name="Bruce N."/>
        </authorList>
    </citation>
    <scope>NUCLEOTIDE SEQUENCE</scope>
</reference>
<keyword evidence="4" id="KW-1185">Reference proteome</keyword>
<sequence>MSGSAAKWKEEQILVICPGSRTTMAQLGCSELTPPIHRLPTRMFKDPEDGGWRPYHTFKRKKSGAATKAAEANGDEDDWEWVEDQDSDEGAVYPMQAGRIVNMPAFLAFLDHIHSMLTTTYHNTPIVLMASPQWTRDCVEEVTRYIFEKTKTPALCLIHSAIATQYGLRWPNMTVVDIGFEKVDVTCIYDGSVVNHMDLGVPYGKVEDIRSGGEVFTRKLLGLLGNKGFNYDMAEQLKRSGICEVLAYNPDVPGYMELPKENADPAGVLRSALVTILSRGPDEDGVLDVATIVTTGQTKEFLAKKEKEKTKTGKRGKGQDEQNARQRLPNAKRMRNVFHYEEVVQEEVPKPKPAPVVGAEKPDPAAAAAQGAPQPEGGDSSAAVKAEAPEAAPKPVEEEGPVETELQAKLVRRDIEVGLERFTFADRQQIDRITTLIWKTIQSIPDMFMRPACWEHIVIVGNGSRIRGLRENIVQTLMARHLVSPHAHGLLHGHAPPAADHGRRGQPLLQAATTATLNAGQVTAATVGAPGSEAGGAAAGTSHRFHSQTPTSIKLAPLPTYLSEWSKNGYEEAMFLGSQVAGRLAFCLHNLDGPNSEAQKKMSLSRVEYNELGPKGVRKHSMLS</sequence>
<gene>
    <name evidence="3" type="ORF">PPNO1_LOCUS346</name>
</gene>